<accession>A0A5J5GRI1</accession>
<protein>
    <submittedName>
        <fullName evidence="2">Uncharacterized protein</fullName>
    </submittedName>
</protein>
<sequence length="513" mass="53918">MTQYADDAKAQRGFGRSAYRSGLDDAPSIPARSGVTTPAQGHLDSTPGGYGNIQTPQEARAWEVNDQARRQQLGANIGAAINSAGEMMTMGLVGDEAAGRFDQMIGRGDADERTEFYRRRQEELREEAPAMAITADTLGAILGPGKGASAVINGARTVGGRLLRGAGVGAASGATMGAMEGEDTGSRVMGGAIGAGVGALGGGAVTGIGEGFSRAARALSRNPVLREAVPTMESLKEASQRLYAAVDRSGGSIPGQSVTSLARGSERALRAEGYHPRLHPRLSVVLDEMDEMARRGAASMSDMQILRRIAGNAASSLDPDERRLAMVAIDRIDDTVEELSDQGGMLREARQLWARMSRLGRIESIIDDASNYDNFERTLQSRFRTLLRNPRNLRGFSDEEVRLMRSIAQGGAGVKTLRGLGRLFSLNSLPGVAITGGATYAAGPTALALPAAGWGVGKVADAMVRRRGNSLRDAVASTDHRRAIVEALMRRSNPAAPAAGASPAGLMSYQGGR</sequence>
<evidence type="ECO:0000313" key="3">
    <source>
        <dbReference type="Proteomes" id="UP000326554"/>
    </source>
</evidence>
<proteinExistence type="predicted"/>
<comment type="caution">
    <text evidence="2">The sequence shown here is derived from an EMBL/GenBank/DDBJ whole genome shotgun (WGS) entry which is preliminary data.</text>
</comment>
<dbReference type="RefSeq" id="WP_150443654.1">
    <property type="nucleotide sequence ID" value="NZ_VYQE01000001.1"/>
</dbReference>
<name>A0A5J5GRI1_9RHOB</name>
<gene>
    <name evidence="2" type="ORF">F3S47_02645</name>
</gene>
<feature type="region of interest" description="Disordered" evidence="1">
    <location>
        <begin position="1"/>
        <end position="54"/>
    </location>
</feature>
<evidence type="ECO:0000256" key="1">
    <source>
        <dbReference type="SAM" id="MobiDB-lite"/>
    </source>
</evidence>
<dbReference type="EMBL" id="VYQE01000001">
    <property type="protein sequence ID" value="KAA9010168.1"/>
    <property type="molecule type" value="Genomic_DNA"/>
</dbReference>
<dbReference type="Proteomes" id="UP000326554">
    <property type="component" value="Unassembled WGS sequence"/>
</dbReference>
<feature type="compositionally biased region" description="Basic and acidic residues" evidence="1">
    <location>
        <begin position="1"/>
        <end position="10"/>
    </location>
</feature>
<evidence type="ECO:0000313" key="2">
    <source>
        <dbReference type="EMBL" id="KAA9010168.1"/>
    </source>
</evidence>
<keyword evidence="3" id="KW-1185">Reference proteome</keyword>
<dbReference type="AlphaFoldDB" id="A0A5J5GRI1"/>
<reference evidence="2 3" key="1">
    <citation type="submission" date="2019-09" db="EMBL/GenBank/DDBJ databases">
        <authorList>
            <person name="Park J.-S."/>
            <person name="Choi H.-J."/>
        </authorList>
    </citation>
    <scope>NUCLEOTIDE SEQUENCE [LARGE SCALE GENOMIC DNA]</scope>
    <source>
        <strain evidence="2 3">176SS1-4</strain>
    </source>
</reference>
<organism evidence="2 3">
    <name type="scientific">Histidinibacterium aquaticum</name>
    <dbReference type="NCBI Taxonomy" id="2613962"/>
    <lineage>
        <taxon>Bacteria</taxon>
        <taxon>Pseudomonadati</taxon>
        <taxon>Pseudomonadota</taxon>
        <taxon>Alphaproteobacteria</taxon>
        <taxon>Rhodobacterales</taxon>
        <taxon>Paracoccaceae</taxon>
        <taxon>Histidinibacterium</taxon>
    </lineage>
</organism>